<dbReference type="Gene3D" id="1.20.1200.10">
    <property type="entry name" value="Cobalamin adenosyltransferase-like"/>
    <property type="match status" value="1"/>
</dbReference>
<gene>
    <name evidence="6" type="primary">yvqK_1</name>
    <name evidence="6" type="ORF">NCTC13635_02499</name>
</gene>
<dbReference type="AlphaFoldDB" id="A0A447RQ79"/>
<dbReference type="PANTHER" id="PTHR12213:SF0">
    <property type="entry name" value="CORRINOID ADENOSYLTRANSFERASE MMAB"/>
    <property type="match status" value="1"/>
</dbReference>
<evidence type="ECO:0000313" key="6">
    <source>
        <dbReference type="EMBL" id="VEB01976.1"/>
    </source>
</evidence>
<proteinExistence type="inferred from homology"/>
<dbReference type="Pfam" id="PF01923">
    <property type="entry name" value="Cob_adeno_trans"/>
    <property type="match status" value="1"/>
</dbReference>
<comment type="similarity">
    <text evidence="4">Belongs to the Cob(I)alamin adenosyltransferase family.</text>
</comment>
<organism evidence="6 7">
    <name type="scientific">Klebsiella pneumoniae</name>
    <dbReference type="NCBI Taxonomy" id="573"/>
    <lineage>
        <taxon>Bacteria</taxon>
        <taxon>Pseudomonadati</taxon>
        <taxon>Pseudomonadota</taxon>
        <taxon>Gammaproteobacteria</taxon>
        <taxon>Enterobacterales</taxon>
        <taxon>Enterobacteriaceae</taxon>
        <taxon>Klebsiella/Raoultella group</taxon>
        <taxon>Klebsiella</taxon>
        <taxon>Klebsiella pneumoniae complex</taxon>
    </lineage>
</organism>
<comment type="pathway">
    <text evidence="4">Cofactor biosynthesis; adenosylcobalamin biosynthesis; adenosylcobalamin from cob(II)yrinate a,c-diamide: step 2/7.</text>
</comment>
<dbReference type="InterPro" id="IPR016030">
    <property type="entry name" value="CblAdoTrfase-like"/>
</dbReference>
<dbReference type="GO" id="GO:0009236">
    <property type="term" value="P:cobalamin biosynthetic process"/>
    <property type="evidence" value="ECO:0007669"/>
    <property type="project" value="UniProtKB-UniRule"/>
</dbReference>
<evidence type="ECO:0000259" key="5">
    <source>
        <dbReference type="Pfam" id="PF01923"/>
    </source>
</evidence>
<dbReference type="Proteomes" id="UP000282433">
    <property type="component" value="Chromosome"/>
</dbReference>
<dbReference type="SUPFAM" id="SSF89028">
    <property type="entry name" value="Cobalamin adenosyltransferase-like"/>
    <property type="match status" value="1"/>
</dbReference>
<dbReference type="PANTHER" id="PTHR12213">
    <property type="entry name" value="CORRINOID ADENOSYLTRANSFERASE"/>
    <property type="match status" value="1"/>
</dbReference>
<keyword evidence="1 4" id="KW-0808">Transferase</keyword>
<evidence type="ECO:0000313" key="7">
    <source>
        <dbReference type="Proteomes" id="UP000282433"/>
    </source>
</evidence>
<dbReference type="GO" id="GO:0008817">
    <property type="term" value="F:corrinoid adenosyltransferase activity"/>
    <property type="evidence" value="ECO:0007669"/>
    <property type="project" value="UniProtKB-UniRule"/>
</dbReference>
<keyword evidence="4" id="KW-0169">Cobalamin biosynthesis</keyword>
<dbReference type="UniPathway" id="UPA00148">
    <property type="reaction ID" value="UER00233"/>
</dbReference>
<name>A0A447RQ79_KLEPN</name>
<evidence type="ECO:0000256" key="1">
    <source>
        <dbReference type="ARBA" id="ARBA00022679"/>
    </source>
</evidence>
<keyword evidence="3 4" id="KW-0067">ATP-binding</keyword>
<dbReference type="EC" id="2.5.1.17" evidence="4"/>
<sequence>MAIYTRTGDAGSTSLFTGQRVSKTHPRVEAYGTLDELNAMLSLCVCAVAEEEQRTLLEALQQHIFWFSAELASDSEQPSPGKRYISSEEIALLEQTHRSRDGPRAGAAPVCIARTL</sequence>
<dbReference type="InterPro" id="IPR036451">
    <property type="entry name" value="CblAdoTrfase-like_sf"/>
</dbReference>
<dbReference type="EMBL" id="LR134162">
    <property type="protein sequence ID" value="VEB01976.1"/>
    <property type="molecule type" value="Genomic_DNA"/>
</dbReference>
<evidence type="ECO:0000256" key="4">
    <source>
        <dbReference type="RuleBase" id="RU366026"/>
    </source>
</evidence>
<comment type="catalytic activity">
    <reaction evidence="4">
        <text>2 cob(II)yrinate a,c diamide + reduced [electron-transfer flavoprotein] + 2 ATP = 2 adenosylcob(III)yrinate a,c-diamide + 2 triphosphate + oxidized [electron-transfer flavoprotein] + 3 H(+)</text>
        <dbReference type="Rhea" id="RHEA:11528"/>
        <dbReference type="Rhea" id="RHEA-COMP:10685"/>
        <dbReference type="Rhea" id="RHEA-COMP:10686"/>
        <dbReference type="ChEBI" id="CHEBI:15378"/>
        <dbReference type="ChEBI" id="CHEBI:18036"/>
        <dbReference type="ChEBI" id="CHEBI:30616"/>
        <dbReference type="ChEBI" id="CHEBI:57692"/>
        <dbReference type="ChEBI" id="CHEBI:58307"/>
        <dbReference type="ChEBI" id="CHEBI:58503"/>
        <dbReference type="ChEBI" id="CHEBI:58537"/>
        <dbReference type="EC" id="2.5.1.17"/>
    </reaction>
</comment>
<feature type="domain" description="Cobalamin adenosyltransferase-like" evidence="5">
    <location>
        <begin position="3"/>
        <end position="96"/>
    </location>
</feature>
<protein>
    <recommendedName>
        <fullName evidence="4">Corrinoid adenosyltransferase</fullName>
        <ecNumber evidence="4">2.5.1.17</ecNumber>
    </recommendedName>
    <alternativeName>
        <fullName evidence="4">Cob(II)alamin adenosyltransferase</fullName>
    </alternativeName>
    <alternativeName>
        <fullName evidence="4">Cob(II)yrinic acid a,c-diamide adenosyltransferase</fullName>
    </alternativeName>
    <alternativeName>
        <fullName evidence="4">Cobinamide/cobalamin adenosyltransferase</fullName>
    </alternativeName>
</protein>
<keyword evidence="2 4" id="KW-0547">Nucleotide-binding</keyword>
<dbReference type="GO" id="GO:0005524">
    <property type="term" value="F:ATP binding"/>
    <property type="evidence" value="ECO:0007669"/>
    <property type="project" value="UniProtKB-UniRule"/>
</dbReference>
<accession>A0A447RQ79</accession>
<evidence type="ECO:0000256" key="2">
    <source>
        <dbReference type="ARBA" id="ARBA00022741"/>
    </source>
</evidence>
<comment type="catalytic activity">
    <reaction evidence="4">
        <text>2 cob(II)alamin + reduced [electron-transfer flavoprotein] + 2 ATP = 2 adenosylcob(III)alamin + 2 triphosphate + oxidized [electron-transfer flavoprotein] + 3 H(+)</text>
        <dbReference type="Rhea" id="RHEA:28671"/>
        <dbReference type="Rhea" id="RHEA-COMP:10685"/>
        <dbReference type="Rhea" id="RHEA-COMP:10686"/>
        <dbReference type="ChEBI" id="CHEBI:15378"/>
        <dbReference type="ChEBI" id="CHEBI:16304"/>
        <dbReference type="ChEBI" id="CHEBI:18036"/>
        <dbReference type="ChEBI" id="CHEBI:18408"/>
        <dbReference type="ChEBI" id="CHEBI:30616"/>
        <dbReference type="ChEBI" id="CHEBI:57692"/>
        <dbReference type="ChEBI" id="CHEBI:58307"/>
        <dbReference type="EC" id="2.5.1.17"/>
    </reaction>
</comment>
<dbReference type="InterPro" id="IPR029499">
    <property type="entry name" value="PduO-typ"/>
</dbReference>
<reference evidence="6 7" key="1">
    <citation type="submission" date="2018-12" db="EMBL/GenBank/DDBJ databases">
        <authorList>
            <consortium name="Pathogen Informatics"/>
        </authorList>
    </citation>
    <scope>NUCLEOTIDE SEQUENCE [LARGE SCALE GENOMIC DNA]</scope>
    <source>
        <strain evidence="6 7">NCTC13635</strain>
    </source>
</reference>
<evidence type="ECO:0000256" key="3">
    <source>
        <dbReference type="ARBA" id="ARBA00022840"/>
    </source>
</evidence>